<feature type="transmembrane region" description="Helical" evidence="1">
    <location>
        <begin position="183"/>
        <end position="204"/>
    </location>
</feature>
<organism evidence="2 3">
    <name type="scientific">Bemisia tabaci</name>
    <name type="common">Sweetpotato whitefly</name>
    <name type="synonym">Aleurodes tabaci</name>
    <dbReference type="NCBI Taxonomy" id="7038"/>
    <lineage>
        <taxon>Eukaryota</taxon>
        <taxon>Metazoa</taxon>
        <taxon>Ecdysozoa</taxon>
        <taxon>Arthropoda</taxon>
        <taxon>Hexapoda</taxon>
        <taxon>Insecta</taxon>
        <taxon>Pterygota</taxon>
        <taxon>Neoptera</taxon>
        <taxon>Paraneoptera</taxon>
        <taxon>Hemiptera</taxon>
        <taxon>Sternorrhyncha</taxon>
        <taxon>Aleyrodoidea</taxon>
        <taxon>Aleyrodidae</taxon>
        <taxon>Aleyrodinae</taxon>
        <taxon>Bemisia</taxon>
    </lineage>
</organism>
<feature type="transmembrane region" description="Helical" evidence="1">
    <location>
        <begin position="224"/>
        <end position="250"/>
    </location>
</feature>
<dbReference type="OrthoDB" id="6362496at2759"/>
<keyword evidence="1" id="KW-0812">Transmembrane</keyword>
<accession>A0A9P0A2U0</accession>
<keyword evidence="1" id="KW-1133">Transmembrane helix</keyword>
<evidence type="ECO:0000313" key="3">
    <source>
        <dbReference type="Proteomes" id="UP001152759"/>
    </source>
</evidence>
<evidence type="ECO:0000256" key="1">
    <source>
        <dbReference type="SAM" id="Phobius"/>
    </source>
</evidence>
<dbReference type="AlphaFoldDB" id="A0A9P0A2U0"/>
<dbReference type="EMBL" id="OU963863">
    <property type="protein sequence ID" value="CAH0384569.1"/>
    <property type="molecule type" value="Genomic_DNA"/>
</dbReference>
<name>A0A9P0A2U0_BEMTA</name>
<proteinExistence type="predicted"/>
<evidence type="ECO:0000313" key="2">
    <source>
        <dbReference type="EMBL" id="CAH0384569.1"/>
    </source>
</evidence>
<reference evidence="2" key="1">
    <citation type="submission" date="2021-12" db="EMBL/GenBank/DDBJ databases">
        <authorList>
            <person name="King R."/>
        </authorList>
    </citation>
    <scope>NUCLEOTIDE SEQUENCE</scope>
</reference>
<dbReference type="KEGG" id="btab:109032515"/>
<protein>
    <submittedName>
        <fullName evidence="2">Uncharacterized protein</fullName>
    </submittedName>
</protein>
<dbReference type="Proteomes" id="UP001152759">
    <property type="component" value="Chromosome 2"/>
</dbReference>
<keyword evidence="1" id="KW-0472">Membrane</keyword>
<keyword evidence="3" id="KW-1185">Reference proteome</keyword>
<sequence>MSKSPSKSFSEETINPMHILQRVNELLRNNVFKGTFRERRNIPFLNGPRDVIVIHQSEKEFLKKARVAIRILKPLERYKDSFIGITEKECEGSGESEILLWIPPAHEQPFGDYLFFMPGIVANEAEVGVSVLFTRRLEANELEIPDYNEDEPLAEILKKRIAVLSRHFTEFLLEVFTYTNFKLAVQFLSALLLTICVTLGNFTYCFGEFLLKFMREVSIFTEAATPILFGCLHVINNAVYGLYTLILCLFKSNSAPFRAPPPPDQSATLRWKNERMKAMQYRR</sequence>
<gene>
    <name evidence="2" type="ORF">BEMITA_LOCUS3879</name>
</gene>